<dbReference type="EMBL" id="JARYMX010000004">
    <property type="protein sequence ID" value="KAJ9551028.1"/>
    <property type="molecule type" value="Genomic_DNA"/>
</dbReference>
<dbReference type="InterPro" id="IPR008906">
    <property type="entry name" value="HATC_C_dom"/>
</dbReference>
<sequence length="391" mass="44568">MIKSVFVKNNARQNAYRNFCKEVGKPYLGPSLDTPTRWNSTWQMMYSALRQKETLQVFHDILVNNRKACRKFSDEKWLAIQRITKLLESFKDATTVVSGIYYSTSPLVLNQIFVMAKEIGTLEYENKTFQTIGEKMKEKLLKYFLELPPTFTCAAALNPTINVGGVEGLINDIAFVFGIPSLNPNYIENAQNSFNRSLQNMYEVYLSKYGTTNVIHDQYASASSFSGRSSSNPQMSLFNSLQASQSKRSRTTTVTSELGNYRSTNFIGNMDFEHFNSFNILAWWKERETQFPVLSAMARDLLTVQASTVASESAFSISGRVISDRRSRLTAESIECCICLKDFLDGTLRQQHMTTLEEPFYCDVEEFIHTEEVEEGLSPPIDVEDDEDVEE</sequence>
<dbReference type="Proteomes" id="UP001172457">
    <property type="component" value="Chromosome 4"/>
</dbReference>
<dbReference type="InterPro" id="IPR012337">
    <property type="entry name" value="RNaseH-like_sf"/>
</dbReference>
<keyword evidence="3" id="KW-1185">Reference proteome</keyword>
<dbReference type="Pfam" id="PF05699">
    <property type="entry name" value="Dimer_Tnp_hAT"/>
    <property type="match status" value="1"/>
</dbReference>
<evidence type="ECO:0000259" key="1">
    <source>
        <dbReference type="Pfam" id="PF05699"/>
    </source>
</evidence>
<name>A0AA38T644_9ASTR</name>
<accession>A0AA38T644</accession>
<gene>
    <name evidence="2" type="ORF">OSB04_015073</name>
</gene>
<evidence type="ECO:0000313" key="3">
    <source>
        <dbReference type="Proteomes" id="UP001172457"/>
    </source>
</evidence>
<feature type="domain" description="HAT C-terminal dimerisation" evidence="1">
    <location>
        <begin position="272"/>
        <end position="343"/>
    </location>
</feature>
<dbReference type="PANTHER" id="PTHR23272">
    <property type="entry name" value="BED FINGER-RELATED"/>
    <property type="match status" value="1"/>
</dbReference>
<evidence type="ECO:0000313" key="2">
    <source>
        <dbReference type="EMBL" id="KAJ9551028.1"/>
    </source>
</evidence>
<organism evidence="2 3">
    <name type="scientific">Centaurea solstitialis</name>
    <name type="common">yellow star-thistle</name>
    <dbReference type="NCBI Taxonomy" id="347529"/>
    <lineage>
        <taxon>Eukaryota</taxon>
        <taxon>Viridiplantae</taxon>
        <taxon>Streptophyta</taxon>
        <taxon>Embryophyta</taxon>
        <taxon>Tracheophyta</taxon>
        <taxon>Spermatophyta</taxon>
        <taxon>Magnoliopsida</taxon>
        <taxon>eudicotyledons</taxon>
        <taxon>Gunneridae</taxon>
        <taxon>Pentapetalae</taxon>
        <taxon>asterids</taxon>
        <taxon>campanulids</taxon>
        <taxon>Asterales</taxon>
        <taxon>Asteraceae</taxon>
        <taxon>Carduoideae</taxon>
        <taxon>Cardueae</taxon>
        <taxon>Centaureinae</taxon>
        <taxon>Centaurea</taxon>
    </lineage>
</organism>
<dbReference type="AlphaFoldDB" id="A0AA38T644"/>
<protein>
    <recommendedName>
        <fullName evidence="1">HAT C-terminal dimerisation domain-containing protein</fullName>
    </recommendedName>
</protein>
<dbReference type="SUPFAM" id="SSF53098">
    <property type="entry name" value="Ribonuclease H-like"/>
    <property type="match status" value="1"/>
</dbReference>
<dbReference type="GO" id="GO:0046983">
    <property type="term" value="F:protein dimerization activity"/>
    <property type="evidence" value="ECO:0007669"/>
    <property type="project" value="InterPro"/>
</dbReference>
<reference evidence="2" key="1">
    <citation type="submission" date="2023-03" db="EMBL/GenBank/DDBJ databases">
        <title>Chromosome-scale reference genome and RAD-based genetic map of yellow starthistle (Centaurea solstitialis) reveal putative structural variation and QTLs associated with invader traits.</title>
        <authorList>
            <person name="Reatini B."/>
            <person name="Cang F.A."/>
            <person name="Jiang Q."/>
            <person name="Mckibben M.T.W."/>
            <person name="Barker M.S."/>
            <person name="Rieseberg L.H."/>
            <person name="Dlugosch K.M."/>
        </authorList>
    </citation>
    <scope>NUCLEOTIDE SEQUENCE</scope>
    <source>
        <strain evidence="2">CAN-66</strain>
        <tissue evidence="2">Leaf</tissue>
    </source>
</reference>
<dbReference type="PANTHER" id="PTHR23272:SF190">
    <property type="entry name" value="ZINC FINGER, BED-TYPE-RELATED"/>
    <property type="match status" value="1"/>
</dbReference>
<comment type="caution">
    <text evidence="2">The sequence shown here is derived from an EMBL/GenBank/DDBJ whole genome shotgun (WGS) entry which is preliminary data.</text>
</comment>
<proteinExistence type="predicted"/>